<feature type="domain" description="RecX second three-helical" evidence="6">
    <location>
        <begin position="140"/>
        <end position="178"/>
    </location>
</feature>
<dbReference type="EMBL" id="JGYV01000001">
    <property type="protein sequence ID" value="KFI65646.1"/>
    <property type="molecule type" value="Genomic_DNA"/>
</dbReference>
<comment type="subcellular location">
    <subcellularLocation>
        <location evidence="1">Cytoplasm</location>
    </subcellularLocation>
</comment>
<reference evidence="8 9" key="1">
    <citation type="submission" date="2014-03" db="EMBL/GenBank/DDBJ databases">
        <title>Genomics of Bifidobacteria.</title>
        <authorList>
            <person name="Ventura M."/>
            <person name="Milani C."/>
            <person name="Lugli G.A."/>
        </authorList>
    </citation>
    <scope>NUCLEOTIDE SEQUENCE [LARGE SCALE GENOMIC DNA]</scope>
    <source>
        <strain evidence="8 9">LMG 10738</strain>
    </source>
</reference>
<evidence type="ECO:0000256" key="2">
    <source>
        <dbReference type="ARBA" id="ARBA00009695"/>
    </source>
</evidence>
<evidence type="ECO:0000256" key="5">
    <source>
        <dbReference type="SAM" id="MobiDB-lite"/>
    </source>
</evidence>
<dbReference type="AlphaFoldDB" id="A0A087B3P6"/>
<dbReference type="InterPro" id="IPR036388">
    <property type="entry name" value="WH-like_DNA-bd_sf"/>
</dbReference>
<dbReference type="eggNOG" id="COG2137">
    <property type="taxonomic scope" value="Bacteria"/>
</dbReference>
<dbReference type="RefSeq" id="WP_081895450.1">
    <property type="nucleotide sequence ID" value="NZ_JGYV01000001.1"/>
</dbReference>
<evidence type="ECO:0000256" key="3">
    <source>
        <dbReference type="ARBA" id="ARBA00018111"/>
    </source>
</evidence>
<comment type="similarity">
    <text evidence="2">Belongs to the RecX family.</text>
</comment>
<feature type="region of interest" description="Disordered" evidence="5">
    <location>
        <begin position="1"/>
        <end position="44"/>
    </location>
</feature>
<keyword evidence="9" id="KW-1185">Reference proteome</keyword>
<name>A0A087B3P6_9BIFI</name>
<dbReference type="Pfam" id="PF02631">
    <property type="entry name" value="RecX_HTH2"/>
    <property type="match status" value="1"/>
</dbReference>
<dbReference type="STRING" id="1688.BCUN_0141"/>
<dbReference type="Pfam" id="PF21982">
    <property type="entry name" value="RecX_HTH1"/>
    <property type="match status" value="1"/>
</dbReference>
<evidence type="ECO:0000259" key="7">
    <source>
        <dbReference type="Pfam" id="PF21982"/>
    </source>
</evidence>
<comment type="caution">
    <text evidence="8">The sequence shown here is derived from an EMBL/GenBank/DDBJ whole genome shotgun (WGS) entry which is preliminary data.</text>
</comment>
<evidence type="ECO:0000256" key="1">
    <source>
        <dbReference type="ARBA" id="ARBA00004496"/>
    </source>
</evidence>
<keyword evidence="4" id="KW-0963">Cytoplasm</keyword>
<evidence type="ECO:0000313" key="9">
    <source>
        <dbReference type="Proteomes" id="UP000029067"/>
    </source>
</evidence>
<organism evidence="8 9">
    <name type="scientific">Bifidobacterium cuniculi</name>
    <dbReference type="NCBI Taxonomy" id="1688"/>
    <lineage>
        <taxon>Bacteria</taxon>
        <taxon>Bacillati</taxon>
        <taxon>Actinomycetota</taxon>
        <taxon>Actinomycetes</taxon>
        <taxon>Bifidobacteriales</taxon>
        <taxon>Bifidobacteriaceae</taxon>
        <taxon>Bifidobacterium</taxon>
    </lineage>
</organism>
<dbReference type="PANTHER" id="PTHR33602">
    <property type="entry name" value="REGULATORY PROTEIN RECX FAMILY PROTEIN"/>
    <property type="match status" value="1"/>
</dbReference>
<dbReference type="InterPro" id="IPR003783">
    <property type="entry name" value="Regulatory_RecX"/>
</dbReference>
<dbReference type="InterPro" id="IPR053924">
    <property type="entry name" value="RecX_HTH_2nd"/>
</dbReference>
<dbReference type="GO" id="GO:0006282">
    <property type="term" value="P:regulation of DNA repair"/>
    <property type="evidence" value="ECO:0007669"/>
    <property type="project" value="InterPro"/>
</dbReference>
<gene>
    <name evidence="8" type="ORF">BCUN_0141</name>
</gene>
<evidence type="ECO:0000313" key="8">
    <source>
        <dbReference type="EMBL" id="KFI65646.1"/>
    </source>
</evidence>
<dbReference type="GO" id="GO:0005737">
    <property type="term" value="C:cytoplasm"/>
    <property type="evidence" value="ECO:0007669"/>
    <property type="project" value="UniProtKB-SubCell"/>
</dbReference>
<accession>A0A087B3P6</accession>
<sequence length="241" mass="25532">MISAEEFLAGRGMQPRPASASTTDAWYDAGTGPAEDAASTPPVPDAVEAIDDLEAAAAAEAIAEGAEGPTRPVRVRRGAFRHAVAEHPEDAEACKEAALRLLDAAARSTGALHDKLVERGYDADVVDVVVGRLVALRLMDDEEYARSVVRSCVGRMYGRRGTERELVRKGVPRAVAQRVAQEAEGEGAFVEAAWSLGRSVARKSGGADPQVAMRRFWGAAGRKGHDAATVRQVADALFKGK</sequence>
<feature type="domain" description="RecX first three-helical" evidence="7">
    <location>
        <begin position="94"/>
        <end position="133"/>
    </location>
</feature>
<dbReference type="Proteomes" id="UP000029067">
    <property type="component" value="Unassembled WGS sequence"/>
</dbReference>
<dbReference type="OrthoDB" id="3238942at2"/>
<dbReference type="Gene3D" id="1.10.10.10">
    <property type="entry name" value="Winged helix-like DNA-binding domain superfamily/Winged helix DNA-binding domain"/>
    <property type="match status" value="2"/>
</dbReference>
<dbReference type="InterPro" id="IPR053926">
    <property type="entry name" value="RecX_HTH_1st"/>
</dbReference>
<proteinExistence type="inferred from homology"/>
<evidence type="ECO:0000256" key="4">
    <source>
        <dbReference type="ARBA" id="ARBA00022490"/>
    </source>
</evidence>
<dbReference type="PANTHER" id="PTHR33602:SF1">
    <property type="entry name" value="REGULATORY PROTEIN RECX FAMILY PROTEIN"/>
    <property type="match status" value="1"/>
</dbReference>
<evidence type="ECO:0000259" key="6">
    <source>
        <dbReference type="Pfam" id="PF02631"/>
    </source>
</evidence>
<protein>
    <recommendedName>
        <fullName evidence="3">Regulatory protein RecX</fullName>
    </recommendedName>
</protein>